<keyword evidence="15" id="KW-1185">Reference proteome</keyword>
<evidence type="ECO:0000256" key="7">
    <source>
        <dbReference type="ARBA" id="ARBA00023239"/>
    </source>
</evidence>
<dbReference type="Pfam" id="PF00278">
    <property type="entry name" value="Orn_DAP_Arg_deC"/>
    <property type="match status" value="1"/>
</dbReference>
<comment type="similarity">
    <text evidence="8">Belongs to the Orn/Lys/Arg decarboxylase class-II family. NspC subfamily.</text>
</comment>
<evidence type="ECO:0000256" key="3">
    <source>
        <dbReference type="ARBA" id="ARBA00013633"/>
    </source>
</evidence>
<dbReference type="EC" id="4.1.1.96" evidence="2"/>
<organism evidence="14 15">
    <name type="scientific">Haloferula rosea</name>
    <dbReference type="NCBI Taxonomy" id="490093"/>
    <lineage>
        <taxon>Bacteria</taxon>
        <taxon>Pseudomonadati</taxon>
        <taxon>Verrucomicrobiota</taxon>
        <taxon>Verrucomicrobiia</taxon>
        <taxon>Verrucomicrobiales</taxon>
        <taxon>Verrucomicrobiaceae</taxon>
        <taxon>Haloferula</taxon>
    </lineage>
</organism>
<dbReference type="PIRSF" id="PIRSF038941">
    <property type="entry name" value="NspC"/>
    <property type="match status" value="1"/>
</dbReference>
<evidence type="ECO:0000259" key="13">
    <source>
        <dbReference type="Pfam" id="PF00278"/>
    </source>
</evidence>
<accession>A0A934VCU8</accession>
<sequence>MASFVISLAALQSNSGILRHIREEADCRIVLALKGFSCWKAFPSIRDDLDGCCASGLWEARLSHEHFGKHTLTYSPAYQEDEIRALLEFTHHLDFNSLTQWQQFEPLVRSHPRYLAGEIQCGLRINPEHSTGDTPLYDPCTPGSRLGITIDQLAGQDLTGLSGLHFHTLCEQGADDLESTLDAVDRRFGDLLRSSQFQYLNLGGGHWITKPDYDRRLLVDLIRRTRERYQLEVWLEPGEAVAIHTGVLRATVIDVFESMGHRHAILDVSATAHMPDVLEMPYRPDVFLAEPGTHPPSDSPRPAVTIDGESYHPTTDPAQANAAPSGNDRIYRLAGPTCLAGDVIGDYGFHRPLVAGDTLVFDDMAHYTMVKTSTFNGVPHPDIVLQHPDGRLETIRRFDYSDFRDRLA</sequence>
<evidence type="ECO:0000256" key="4">
    <source>
        <dbReference type="ARBA" id="ARBA00022793"/>
    </source>
</evidence>
<dbReference type="InterPro" id="IPR022643">
    <property type="entry name" value="De-COase2_C"/>
</dbReference>
<feature type="domain" description="Orn/DAP/Arg decarboxylase 2 C-terminal" evidence="13">
    <location>
        <begin position="220"/>
        <end position="364"/>
    </location>
</feature>
<dbReference type="GO" id="GO:0009089">
    <property type="term" value="P:lysine biosynthetic process via diaminopimelate"/>
    <property type="evidence" value="ECO:0007669"/>
    <property type="project" value="TreeGrafter"/>
</dbReference>
<protein>
    <recommendedName>
        <fullName evidence="3">Carboxynorspermidine/carboxyspermidine decarboxylase</fullName>
        <ecNumber evidence="2">4.1.1.96</ecNumber>
    </recommendedName>
</protein>
<comment type="caution">
    <text evidence="14">The sequence shown here is derived from an EMBL/GenBank/DDBJ whole genome shotgun (WGS) entry which is preliminary data.</text>
</comment>
<proteinExistence type="inferred from homology"/>
<feature type="region of interest" description="Disordered" evidence="12">
    <location>
        <begin position="289"/>
        <end position="326"/>
    </location>
</feature>
<dbReference type="CDD" id="cd06829">
    <property type="entry name" value="PLPDE_III_CANSDC"/>
    <property type="match status" value="1"/>
</dbReference>
<dbReference type="NCBIfam" id="TIGR01047">
    <property type="entry name" value="nspC"/>
    <property type="match status" value="1"/>
</dbReference>
<dbReference type="GO" id="GO:0045312">
    <property type="term" value="P:nor-spermidine biosynthetic process"/>
    <property type="evidence" value="ECO:0007669"/>
    <property type="project" value="InterPro"/>
</dbReference>
<evidence type="ECO:0000256" key="11">
    <source>
        <dbReference type="PIRSR" id="PIRSR038941-1"/>
    </source>
</evidence>
<dbReference type="RefSeq" id="WP_200282999.1">
    <property type="nucleotide sequence ID" value="NZ_JAENII010000018.1"/>
</dbReference>
<dbReference type="Proteomes" id="UP000658278">
    <property type="component" value="Unassembled WGS sequence"/>
</dbReference>
<keyword evidence="7 14" id="KW-0456">Lyase</keyword>
<evidence type="ECO:0000256" key="6">
    <source>
        <dbReference type="ARBA" id="ARBA00023066"/>
    </source>
</evidence>
<evidence type="ECO:0000256" key="9">
    <source>
        <dbReference type="ARBA" id="ARBA00047351"/>
    </source>
</evidence>
<comment type="cofactor">
    <cofactor evidence="1">
        <name>pyridoxal 5'-phosphate</name>
        <dbReference type="ChEBI" id="CHEBI:597326"/>
    </cofactor>
</comment>
<dbReference type="AlphaFoldDB" id="A0A934VCU8"/>
<dbReference type="GO" id="GO:0008295">
    <property type="term" value="P:spermidine biosynthetic process"/>
    <property type="evidence" value="ECO:0007669"/>
    <property type="project" value="UniProtKB-KW"/>
</dbReference>
<dbReference type="InterPro" id="IPR029066">
    <property type="entry name" value="PLP-binding_barrel"/>
</dbReference>
<feature type="binding site" evidence="11">
    <location>
        <position position="239"/>
    </location>
    <ligand>
        <name>substrate</name>
    </ligand>
</feature>
<dbReference type="GO" id="GO:0008836">
    <property type="term" value="F:diaminopimelate decarboxylase activity"/>
    <property type="evidence" value="ECO:0007669"/>
    <property type="project" value="TreeGrafter"/>
</dbReference>
<dbReference type="InterPro" id="IPR009006">
    <property type="entry name" value="Ala_racemase/Decarboxylase_C"/>
</dbReference>
<evidence type="ECO:0000256" key="2">
    <source>
        <dbReference type="ARBA" id="ARBA00012259"/>
    </source>
</evidence>
<dbReference type="SUPFAM" id="SSF51419">
    <property type="entry name" value="PLP-binding barrel"/>
    <property type="match status" value="1"/>
</dbReference>
<name>A0A934VCU8_9BACT</name>
<feature type="binding site" evidence="11">
    <location>
        <position position="276"/>
    </location>
    <ligand>
        <name>substrate</name>
    </ligand>
</feature>
<keyword evidence="4" id="KW-0210">Decarboxylase</keyword>
<comment type="catalytic activity">
    <reaction evidence="9">
        <text>carboxyspermidine + H(+) = spermidine + CO2</text>
        <dbReference type="Rhea" id="RHEA:34095"/>
        <dbReference type="ChEBI" id="CHEBI:15378"/>
        <dbReference type="ChEBI" id="CHEBI:16526"/>
        <dbReference type="ChEBI" id="CHEBI:57834"/>
        <dbReference type="ChEBI" id="CHEBI:65072"/>
        <dbReference type="EC" id="4.1.1.96"/>
    </reaction>
</comment>
<evidence type="ECO:0000256" key="1">
    <source>
        <dbReference type="ARBA" id="ARBA00001933"/>
    </source>
</evidence>
<dbReference type="PANTHER" id="PTHR43727">
    <property type="entry name" value="DIAMINOPIMELATE DECARBOXYLASE"/>
    <property type="match status" value="1"/>
</dbReference>
<evidence type="ECO:0000256" key="12">
    <source>
        <dbReference type="SAM" id="MobiDB-lite"/>
    </source>
</evidence>
<dbReference type="PANTHER" id="PTHR43727:SF1">
    <property type="entry name" value="CARBOXYNORSPERMIDINE_CARBOXYSPERMIDINE DECARBOXYLASE"/>
    <property type="match status" value="1"/>
</dbReference>
<evidence type="ECO:0000313" key="14">
    <source>
        <dbReference type="EMBL" id="MBK1828828.1"/>
    </source>
</evidence>
<evidence type="ECO:0000256" key="5">
    <source>
        <dbReference type="ARBA" id="ARBA00022898"/>
    </source>
</evidence>
<dbReference type="Gene3D" id="3.20.20.10">
    <property type="entry name" value="Alanine racemase"/>
    <property type="match status" value="1"/>
</dbReference>
<gene>
    <name evidence="14" type="primary">nspC</name>
    <name evidence="14" type="ORF">JIN81_17465</name>
</gene>
<reference evidence="14" key="1">
    <citation type="submission" date="2021-01" db="EMBL/GenBank/DDBJ databases">
        <title>Modified the classification status of verrucomicrobia.</title>
        <authorList>
            <person name="Feng X."/>
        </authorList>
    </citation>
    <scope>NUCLEOTIDE SEQUENCE</scope>
    <source>
        <strain evidence="14">KCTC 22201</strain>
    </source>
</reference>
<feature type="compositionally biased region" description="Polar residues" evidence="12">
    <location>
        <begin position="312"/>
        <end position="324"/>
    </location>
</feature>
<evidence type="ECO:0000313" key="15">
    <source>
        <dbReference type="Proteomes" id="UP000658278"/>
    </source>
</evidence>
<dbReference type="EMBL" id="JAENII010000018">
    <property type="protein sequence ID" value="MBK1828828.1"/>
    <property type="molecule type" value="Genomic_DNA"/>
</dbReference>
<dbReference type="InterPro" id="IPR005730">
    <property type="entry name" value="Nsp_de-COase"/>
</dbReference>
<dbReference type="Gene3D" id="2.40.37.10">
    <property type="entry name" value="Lyase, Ornithine Decarboxylase, Chain A, domain 1"/>
    <property type="match status" value="1"/>
</dbReference>
<keyword evidence="6" id="KW-0745">Spermidine biosynthesis</keyword>
<keyword evidence="5" id="KW-0663">Pyridoxal phosphate</keyword>
<comment type="catalytic activity">
    <reaction evidence="10">
        <text>carboxynorspermidine + H(+) = norspermidine + CO2</text>
        <dbReference type="Rhea" id="RHEA:34099"/>
        <dbReference type="ChEBI" id="CHEBI:15378"/>
        <dbReference type="ChEBI" id="CHEBI:16526"/>
        <dbReference type="ChEBI" id="CHEBI:57920"/>
        <dbReference type="ChEBI" id="CHEBI:65070"/>
        <dbReference type="EC" id="4.1.1.96"/>
    </reaction>
</comment>
<evidence type="ECO:0000256" key="10">
    <source>
        <dbReference type="ARBA" id="ARBA00047389"/>
    </source>
</evidence>
<dbReference type="SUPFAM" id="SSF50621">
    <property type="entry name" value="Alanine racemase C-terminal domain-like"/>
    <property type="match status" value="1"/>
</dbReference>
<evidence type="ECO:0000256" key="8">
    <source>
        <dbReference type="ARBA" id="ARBA00025802"/>
    </source>
</evidence>